<evidence type="ECO:0000313" key="1">
    <source>
        <dbReference type="EMBL" id="QDV46197.1"/>
    </source>
</evidence>
<dbReference type="SUPFAM" id="SSF48452">
    <property type="entry name" value="TPR-like"/>
    <property type="match status" value="1"/>
</dbReference>
<dbReference type="InterPro" id="IPR011990">
    <property type="entry name" value="TPR-like_helical_dom_sf"/>
</dbReference>
<proteinExistence type="predicted"/>
<dbReference type="Proteomes" id="UP000319004">
    <property type="component" value="Chromosome"/>
</dbReference>
<reference evidence="1 2" key="1">
    <citation type="submission" date="2019-03" db="EMBL/GenBank/DDBJ databases">
        <title>Deep-cultivation of Planctomycetes and their phenomic and genomic characterization uncovers novel biology.</title>
        <authorList>
            <person name="Wiegand S."/>
            <person name="Jogler M."/>
            <person name="Boedeker C."/>
            <person name="Pinto D."/>
            <person name="Vollmers J."/>
            <person name="Rivas-Marin E."/>
            <person name="Kohn T."/>
            <person name="Peeters S.H."/>
            <person name="Heuer A."/>
            <person name="Rast P."/>
            <person name="Oberbeckmann S."/>
            <person name="Bunk B."/>
            <person name="Jeske O."/>
            <person name="Meyerdierks A."/>
            <person name="Storesund J.E."/>
            <person name="Kallscheuer N."/>
            <person name="Luecker S."/>
            <person name="Lage O.M."/>
            <person name="Pohl T."/>
            <person name="Merkel B.J."/>
            <person name="Hornburger P."/>
            <person name="Mueller R.-W."/>
            <person name="Bruemmer F."/>
            <person name="Labrenz M."/>
            <person name="Spormann A.M."/>
            <person name="Op den Camp H."/>
            <person name="Overmann J."/>
            <person name="Amann R."/>
            <person name="Jetten M.S.M."/>
            <person name="Mascher T."/>
            <person name="Medema M.H."/>
            <person name="Devos D.P."/>
            <person name="Kaster A.-K."/>
            <person name="Ovreas L."/>
            <person name="Rohde M."/>
            <person name="Galperin M.Y."/>
            <person name="Jogler C."/>
        </authorList>
    </citation>
    <scope>NUCLEOTIDE SEQUENCE [LARGE SCALE GENOMIC DNA]</scope>
    <source>
        <strain evidence="1 2">Enr13</strain>
    </source>
</reference>
<dbReference type="AlphaFoldDB" id="A0A518HZH4"/>
<name>A0A518HZH4_9BACT</name>
<gene>
    <name evidence="1" type="ORF">Enr13x_61060</name>
</gene>
<sequence>MAPTKLPRFCFTFPVPPRNCRGIHRWGALWIGVASLLAVGCQDDTALVREIQSRRQAQQETLARRDHLGDSFVLLRKYVELDAEKAQEQIAFHLNGWSATRPPSEVTEPKLVDTLGDLISPNELADRVSGRTFLPSDVLHLRDSYLFHSLYSWVDVPLHDETLLTDWFTQQRETLSAETVDRLVTATRLFDWTIRNIALEPHQPLNPAPPGPDFPSGIEFRGAGYRQTDFQTVMRGTGDGLQRAGVFTQLCRQAGIPAAVLGTIDGQSGDVTPFCVGVLAGDQIYLFEPTLGVFVPGPDQVGIATLAQARRDAVVLRRLGIAGLDQFTYPVTKEDAQQCVALLNLLPEAISPRMKKLQSGLTGDRRMNVYVDADSLAEQLDAVTGISSVRLWDVPLKAEIYQSICQQYTQRDPVFAFWYMARWAMMDAGFESARELTRGRWQHLKGQFADLEEESITGARTLYMNQRAPEFEIEDLRIDVELQKQYGIRRELGVDAKVYDQQVAQIQGLLRMGKRTASYWLSLLQADDGRLETAESWLEKRVLTEEQQSYWTPAARYNLARLTEALGKTDEAIEMYKREGEPQEHGNRVRARLVAKQVDE</sequence>
<protein>
    <recommendedName>
        <fullName evidence="3">Tetratricopeptide repeat protein</fullName>
    </recommendedName>
</protein>
<dbReference type="Gene3D" id="1.25.40.10">
    <property type="entry name" value="Tetratricopeptide repeat domain"/>
    <property type="match status" value="1"/>
</dbReference>
<evidence type="ECO:0000313" key="2">
    <source>
        <dbReference type="Proteomes" id="UP000319004"/>
    </source>
</evidence>
<dbReference type="EMBL" id="CP037423">
    <property type="protein sequence ID" value="QDV46197.1"/>
    <property type="molecule type" value="Genomic_DNA"/>
</dbReference>
<accession>A0A518HZH4</accession>
<keyword evidence="2" id="KW-1185">Reference proteome</keyword>
<dbReference type="KEGG" id="snep:Enr13x_61060"/>
<organism evidence="1 2">
    <name type="scientific">Stieleria neptunia</name>
    <dbReference type="NCBI Taxonomy" id="2527979"/>
    <lineage>
        <taxon>Bacteria</taxon>
        <taxon>Pseudomonadati</taxon>
        <taxon>Planctomycetota</taxon>
        <taxon>Planctomycetia</taxon>
        <taxon>Pirellulales</taxon>
        <taxon>Pirellulaceae</taxon>
        <taxon>Stieleria</taxon>
    </lineage>
</organism>
<evidence type="ECO:0008006" key="3">
    <source>
        <dbReference type="Google" id="ProtNLM"/>
    </source>
</evidence>